<comment type="caution">
    <text evidence="1">The sequence shown here is derived from an EMBL/GenBank/DDBJ whole genome shotgun (WGS) entry which is preliminary data.</text>
</comment>
<keyword evidence="2" id="KW-1185">Reference proteome</keyword>
<name>A0A1Q8CST0_9PSEU</name>
<dbReference type="InterPro" id="IPR006765">
    <property type="entry name" value="Polyketide_synth_cyclase"/>
</dbReference>
<accession>A0A1Q8CST0</accession>
<gene>
    <name evidence="1" type="ORF">BU204_12190</name>
</gene>
<dbReference type="GO" id="GO:0030639">
    <property type="term" value="P:polyketide biosynthetic process"/>
    <property type="evidence" value="ECO:0007669"/>
    <property type="project" value="InterPro"/>
</dbReference>
<evidence type="ECO:0000313" key="1">
    <source>
        <dbReference type="EMBL" id="OLF17394.1"/>
    </source>
</evidence>
<dbReference type="EMBL" id="MSIE01000018">
    <property type="protein sequence ID" value="OLF17394.1"/>
    <property type="molecule type" value="Genomic_DNA"/>
</dbReference>
<protein>
    <submittedName>
        <fullName evidence="1">Polyketide synthase</fullName>
    </submittedName>
</protein>
<dbReference type="Pfam" id="PF04673">
    <property type="entry name" value="Cyclase_polyket"/>
    <property type="match status" value="1"/>
</dbReference>
<proteinExistence type="predicted"/>
<reference evidence="1 2" key="1">
    <citation type="submission" date="2016-12" db="EMBL/GenBank/DDBJ databases">
        <title>The draft genome sequence of Actinophytocola sp. 11-183.</title>
        <authorList>
            <person name="Wang W."/>
            <person name="Yuan L."/>
        </authorList>
    </citation>
    <scope>NUCLEOTIDE SEQUENCE [LARGE SCALE GENOMIC DNA]</scope>
    <source>
        <strain evidence="1 2">11-183</strain>
    </source>
</reference>
<dbReference type="OrthoDB" id="4147507at2"/>
<dbReference type="STRING" id="1912961.BU204_12190"/>
<sequence>MHRSLIVARIMPDSQDKVAQIWADSDATELPRIAGVEHRSLWTLGDVYIQLLETAEPGQKTIDRIKGHPEFVGISEKLSEFISPYLSTWRSPKDAQAHCFYTYEK</sequence>
<dbReference type="Gene3D" id="3.30.70.1090">
    <property type="entry name" value="Dimeric alpha+beta barrel"/>
    <property type="match status" value="1"/>
</dbReference>
<dbReference type="InterPro" id="IPR011008">
    <property type="entry name" value="Dimeric_a/b-barrel"/>
</dbReference>
<dbReference type="AlphaFoldDB" id="A0A1Q8CST0"/>
<dbReference type="Proteomes" id="UP000185596">
    <property type="component" value="Unassembled WGS sequence"/>
</dbReference>
<dbReference type="SUPFAM" id="SSF54909">
    <property type="entry name" value="Dimeric alpha+beta barrel"/>
    <property type="match status" value="1"/>
</dbReference>
<dbReference type="InterPro" id="IPR038474">
    <property type="entry name" value="Polyketide_synth_cyclase_sf"/>
</dbReference>
<evidence type="ECO:0000313" key="2">
    <source>
        <dbReference type="Proteomes" id="UP000185596"/>
    </source>
</evidence>
<organism evidence="1 2">
    <name type="scientific">Actinophytocola xanthii</name>
    <dbReference type="NCBI Taxonomy" id="1912961"/>
    <lineage>
        <taxon>Bacteria</taxon>
        <taxon>Bacillati</taxon>
        <taxon>Actinomycetota</taxon>
        <taxon>Actinomycetes</taxon>
        <taxon>Pseudonocardiales</taxon>
        <taxon>Pseudonocardiaceae</taxon>
    </lineage>
</organism>